<gene>
    <name evidence="2" type="ORF">KQX54_006031</name>
</gene>
<proteinExistence type="predicted"/>
<organism evidence="2 3">
    <name type="scientific">Cotesia glomerata</name>
    <name type="common">Lepidopteran parasitic wasp</name>
    <name type="synonym">Apanteles glomeratus</name>
    <dbReference type="NCBI Taxonomy" id="32391"/>
    <lineage>
        <taxon>Eukaryota</taxon>
        <taxon>Metazoa</taxon>
        <taxon>Ecdysozoa</taxon>
        <taxon>Arthropoda</taxon>
        <taxon>Hexapoda</taxon>
        <taxon>Insecta</taxon>
        <taxon>Pterygota</taxon>
        <taxon>Neoptera</taxon>
        <taxon>Endopterygota</taxon>
        <taxon>Hymenoptera</taxon>
        <taxon>Apocrita</taxon>
        <taxon>Ichneumonoidea</taxon>
        <taxon>Braconidae</taxon>
        <taxon>Microgastrinae</taxon>
        <taxon>Cotesia</taxon>
    </lineage>
</organism>
<accession>A0AAV7J7S3</accession>
<reference evidence="2 3" key="1">
    <citation type="journal article" date="2021" name="J. Hered.">
        <title>A chromosome-level genome assembly of the parasitoid wasp, Cotesia glomerata (Hymenoptera: Braconidae).</title>
        <authorList>
            <person name="Pinto B.J."/>
            <person name="Weis J.J."/>
            <person name="Gamble T."/>
            <person name="Ode P.J."/>
            <person name="Paul R."/>
            <person name="Zaspel J.M."/>
        </authorList>
    </citation>
    <scope>NUCLEOTIDE SEQUENCE [LARGE SCALE GENOMIC DNA]</scope>
    <source>
        <strain evidence="2">CgM1</strain>
    </source>
</reference>
<dbReference type="EMBL" id="JAHXZJ010000001">
    <property type="protein sequence ID" value="KAH0567009.1"/>
    <property type="molecule type" value="Genomic_DNA"/>
</dbReference>
<evidence type="ECO:0000313" key="3">
    <source>
        <dbReference type="Proteomes" id="UP000826195"/>
    </source>
</evidence>
<sequence>MSKQECCSSASNSEIAKKSIEVYYKITSVNEESSSEDKNLTMENIVELIVSNKKIGDDNNYDKTCTEPSTSKQYTEDEVYQVGDRNKVEDNIEGVQTALLKKDFLTGNATNNEPDKKKSLCKQQPIQQRSDEHDYEQLHQRLLKFIHKDKKLYDETDPDPLYWTFMGSDYSYVADILIEATSKDLCDYFLAKKKGQNAEAIRIKLRINEAHKLLLILHDCYNLIYNRLRKFQKQRTHRGVFLSYLRINNLDYETKIELIQNKIEDLNKL</sequence>
<feature type="region of interest" description="Disordered" evidence="1">
    <location>
        <begin position="106"/>
        <end position="133"/>
    </location>
</feature>
<comment type="caution">
    <text evidence="2">The sequence shown here is derived from an EMBL/GenBank/DDBJ whole genome shotgun (WGS) entry which is preliminary data.</text>
</comment>
<evidence type="ECO:0000313" key="2">
    <source>
        <dbReference type="EMBL" id="KAH0567009.1"/>
    </source>
</evidence>
<dbReference type="Proteomes" id="UP000826195">
    <property type="component" value="Unassembled WGS sequence"/>
</dbReference>
<name>A0AAV7J7S3_COTGL</name>
<keyword evidence="3" id="KW-1185">Reference proteome</keyword>
<evidence type="ECO:0000256" key="1">
    <source>
        <dbReference type="SAM" id="MobiDB-lite"/>
    </source>
</evidence>
<dbReference type="AlphaFoldDB" id="A0AAV7J7S3"/>
<protein>
    <submittedName>
        <fullName evidence="2">Uncharacterized protein</fullName>
    </submittedName>
</protein>